<dbReference type="Proteomes" id="UP000601435">
    <property type="component" value="Unassembled WGS sequence"/>
</dbReference>
<feature type="compositionally biased region" description="Basic and acidic residues" evidence="3">
    <location>
        <begin position="205"/>
        <end position="218"/>
    </location>
</feature>
<dbReference type="OrthoDB" id="436604at2759"/>
<feature type="region of interest" description="Disordered" evidence="3">
    <location>
        <begin position="548"/>
        <end position="568"/>
    </location>
</feature>
<dbReference type="InterPro" id="IPR052240">
    <property type="entry name" value="SAP_domain_ribonucleoprotein"/>
</dbReference>
<feature type="region of interest" description="Disordered" evidence="3">
    <location>
        <begin position="978"/>
        <end position="1009"/>
    </location>
</feature>
<dbReference type="InterPro" id="IPR003034">
    <property type="entry name" value="SAP_dom"/>
</dbReference>
<feature type="region of interest" description="Disordered" evidence="3">
    <location>
        <begin position="860"/>
        <end position="966"/>
    </location>
</feature>
<dbReference type="InterPro" id="IPR036361">
    <property type="entry name" value="SAP_dom_sf"/>
</dbReference>
<evidence type="ECO:0000256" key="3">
    <source>
        <dbReference type="SAM" id="MobiDB-lite"/>
    </source>
</evidence>
<dbReference type="EMBL" id="CAJNJA010005253">
    <property type="protein sequence ID" value="CAE7186711.1"/>
    <property type="molecule type" value="Genomic_DNA"/>
</dbReference>
<feature type="domain" description="SAP" evidence="4">
    <location>
        <begin position="248"/>
        <end position="282"/>
    </location>
</feature>
<evidence type="ECO:0000256" key="2">
    <source>
        <dbReference type="ARBA" id="ARBA00046328"/>
    </source>
</evidence>
<keyword evidence="1" id="KW-0597">Phosphoprotein</keyword>
<feature type="domain" description="SAP" evidence="4">
    <location>
        <begin position="71"/>
        <end position="105"/>
    </location>
</feature>
<feature type="compositionally biased region" description="Basic residues" evidence="3">
    <location>
        <begin position="229"/>
        <end position="241"/>
    </location>
</feature>
<feature type="region of interest" description="Disordered" evidence="3">
    <location>
        <begin position="642"/>
        <end position="708"/>
    </location>
</feature>
<dbReference type="GO" id="GO:0016973">
    <property type="term" value="P:poly(A)+ mRNA export from nucleus"/>
    <property type="evidence" value="ECO:0007669"/>
    <property type="project" value="TreeGrafter"/>
</dbReference>
<dbReference type="AlphaFoldDB" id="A0A812IX97"/>
<evidence type="ECO:0000259" key="4">
    <source>
        <dbReference type="PROSITE" id="PS50800"/>
    </source>
</evidence>
<protein>
    <recommendedName>
        <fullName evidence="4">SAP domain-containing protein</fullName>
    </recommendedName>
</protein>
<accession>A0A812IX97</accession>
<dbReference type="PANTHER" id="PTHR46551">
    <property type="entry name" value="SAP DOMAIN-CONTAINING RIBONUCLEOPROTEIN"/>
    <property type="match status" value="1"/>
</dbReference>
<gene>
    <name evidence="5" type="ORF">SNEC2469_LOCUS930</name>
</gene>
<sequence length="1023" mass="109184">MLFIYEDLGSPQGNGQSVNKASERTEVCEGSPGLAASPPERVEAYAGQFKDTGSFAPWATGAHAFAFQPGLSSMALHDLRKACEDLGLPSNGSKEALLNRLTFEIEAAATPPCTQTQNETCPGPGDLALPDSLPEPAMDTAGNQGVLQAEMVLESQGIDGQKFESQDEQEAAKPDISEKVADEIARDNQESLPDLVPEQGSATDAAEKLQHAEKEGAKRKMPPPPVPNKAKKPRRWDAKRKGKYIEELHKLTVKELRSSCREKGIDSKGCKAKLVERLVEVEIQSTSKDVEVPSPEESGLWFPPTRSPLRGGQEALQAELDAREQEDSRASSSVVQAAQAADAVREVVSSLAKNLGAADLRLTFGRTPRCLPRAGSAGITSDSKTDSADCYAILREQASGGRSELVGRLAALAPQAKRFLPVWKAYPWWLCKLPARRACGLNAAGDTADLTARLAVHAACEEPLGPEEEPEQLQGQQTVAAPTADLSEDVIEPEPSQGLDAAIADAEAGSADGGGAGLLVQPSEDVQVKEMPVTEQLDLVHSQLSIPAAQPDWPWPPKGGASGSETGVRSPVDLCASQPLDEGFRAGLRLLHTSELRHLCEQRGLVSTGEKRELLNTLLVHFACAPQPTPTQDARLCIPQQHRPAPVQSAPATAAVAKRPATKSKTKDASPPPPQVPPEPCIDPKGAKSTAAQHKLQTQPKSAEAKVSNDVQTVQTTLVQEVEQLQPLKPVQRAPLAHPSLLRRQRGPAPAVAPNFSALWQTMCKARPKQRSENPEKADAGVGLTVPPPGMLPANMGDRCLKSRETRSRRRTQAVGSCHAWTVAGAPCRNAGHIKPVGARFVYCARHSSRWPRFETVGVDELKPRPDDSDSRTRKGAPDGTSSLLQHHRLARQDAAAPCARHEGRAKASTAAAPELSVATATPANGIPRKKQSAAQRLAEASTGKASHDKAPKSAHGASTRAESSACTFGAVVAEKGAENLNRNERKRAAPMTEERPGKRARDKAKLPGLSQLIGLLPRLKES</sequence>
<comment type="caution">
    <text evidence="5">The sequence shown here is derived from an EMBL/GenBank/DDBJ whole genome shotgun (WGS) entry which is preliminary data.</text>
</comment>
<feature type="compositionally biased region" description="Polar residues" evidence="3">
    <location>
        <begin position="690"/>
        <end position="701"/>
    </location>
</feature>
<dbReference type="PROSITE" id="PS50800">
    <property type="entry name" value="SAP"/>
    <property type="match status" value="3"/>
</dbReference>
<evidence type="ECO:0000313" key="5">
    <source>
        <dbReference type="EMBL" id="CAE7186711.1"/>
    </source>
</evidence>
<feature type="compositionally biased region" description="Low complexity" evidence="3">
    <location>
        <begin position="650"/>
        <end position="659"/>
    </location>
</feature>
<organism evidence="5 6">
    <name type="scientific">Symbiodinium necroappetens</name>
    <dbReference type="NCBI Taxonomy" id="1628268"/>
    <lineage>
        <taxon>Eukaryota</taxon>
        <taxon>Sar</taxon>
        <taxon>Alveolata</taxon>
        <taxon>Dinophyceae</taxon>
        <taxon>Suessiales</taxon>
        <taxon>Symbiodiniaceae</taxon>
        <taxon>Symbiodinium</taxon>
    </lineage>
</organism>
<dbReference type="PANTHER" id="PTHR46551:SF1">
    <property type="entry name" value="SAP DOMAIN-CONTAINING RIBONUCLEOPROTEIN"/>
    <property type="match status" value="1"/>
</dbReference>
<feature type="region of interest" description="Disordered" evidence="3">
    <location>
        <begin position="188"/>
        <end position="241"/>
    </location>
</feature>
<feature type="compositionally biased region" description="Basic and acidic residues" evidence="3">
    <location>
        <begin position="978"/>
        <end position="1006"/>
    </location>
</feature>
<feature type="compositionally biased region" description="Pro residues" evidence="3">
    <location>
        <begin position="670"/>
        <end position="681"/>
    </location>
</feature>
<feature type="region of interest" description="Disordered" evidence="3">
    <location>
        <begin position="771"/>
        <end position="796"/>
    </location>
</feature>
<reference evidence="5" key="1">
    <citation type="submission" date="2021-02" db="EMBL/GenBank/DDBJ databases">
        <authorList>
            <person name="Dougan E. K."/>
            <person name="Rhodes N."/>
            <person name="Thang M."/>
            <person name="Chan C."/>
        </authorList>
    </citation>
    <scope>NUCLEOTIDE SEQUENCE</scope>
</reference>
<proteinExistence type="inferred from homology"/>
<evidence type="ECO:0000313" key="6">
    <source>
        <dbReference type="Proteomes" id="UP000601435"/>
    </source>
</evidence>
<name>A0A812IX97_9DINO</name>
<dbReference type="Pfam" id="PF02037">
    <property type="entry name" value="SAP"/>
    <property type="match status" value="1"/>
</dbReference>
<feature type="region of interest" description="Disordered" evidence="3">
    <location>
        <begin position="288"/>
        <end position="310"/>
    </location>
</feature>
<dbReference type="GO" id="GO:0005634">
    <property type="term" value="C:nucleus"/>
    <property type="evidence" value="ECO:0007669"/>
    <property type="project" value="TreeGrafter"/>
</dbReference>
<keyword evidence="6" id="KW-1185">Reference proteome</keyword>
<evidence type="ECO:0000256" key="1">
    <source>
        <dbReference type="ARBA" id="ARBA00022553"/>
    </source>
</evidence>
<dbReference type="SMART" id="SM00513">
    <property type="entry name" value="SAP"/>
    <property type="match status" value="3"/>
</dbReference>
<feature type="domain" description="SAP" evidence="4">
    <location>
        <begin position="588"/>
        <end position="622"/>
    </location>
</feature>
<feature type="compositionally biased region" description="Basic and acidic residues" evidence="3">
    <location>
        <begin position="860"/>
        <end position="877"/>
    </location>
</feature>
<dbReference type="SUPFAM" id="SSF68906">
    <property type="entry name" value="SAP domain"/>
    <property type="match status" value="1"/>
</dbReference>
<dbReference type="Gene3D" id="1.10.720.30">
    <property type="entry name" value="SAP domain"/>
    <property type="match status" value="1"/>
</dbReference>
<comment type="similarity">
    <text evidence="2">Belongs to the SAP domain-containing ribonucleoprotein family.</text>
</comment>